<evidence type="ECO:0000313" key="5">
    <source>
        <dbReference type="EMBL" id="THG39427.1"/>
    </source>
</evidence>
<dbReference type="Pfam" id="PF01464">
    <property type="entry name" value="SLT"/>
    <property type="match status" value="1"/>
</dbReference>
<dbReference type="SUPFAM" id="SSF53955">
    <property type="entry name" value="Lysozyme-like"/>
    <property type="match status" value="1"/>
</dbReference>
<comment type="similarity">
    <text evidence="1">Belongs to the transglycosylase Slt family.</text>
</comment>
<protein>
    <submittedName>
        <fullName evidence="5">Lytic transglycosylase domain-containing protein</fullName>
    </submittedName>
</protein>
<reference evidence="5 6" key="1">
    <citation type="submission" date="2019-04" db="EMBL/GenBank/DDBJ databases">
        <title>Microbes associate with the intestines of laboratory mice.</title>
        <authorList>
            <person name="Navarre W."/>
            <person name="Wong E."/>
            <person name="Huang K.C."/>
            <person name="Tropini C."/>
            <person name="Ng K."/>
            <person name="Yu B."/>
        </authorList>
    </citation>
    <scope>NUCLEOTIDE SEQUENCE [LARGE SCALE GENOMIC DNA]</scope>
    <source>
        <strain evidence="5 6">NM83_B4-11</strain>
    </source>
</reference>
<dbReference type="Proteomes" id="UP000308038">
    <property type="component" value="Unassembled WGS sequence"/>
</dbReference>
<gene>
    <name evidence="5" type="ORF">E5988_12180</name>
</gene>
<evidence type="ECO:0000256" key="2">
    <source>
        <dbReference type="ARBA" id="ARBA00009387"/>
    </source>
</evidence>
<dbReference type="InterPro" id="IPR008939">
    <property type="entry name" value="Lytic_TGlycosylase_superhlx_U"/>
</dbReference>
<keyword evidence="6" id="KW-1185">Reference proteome</keyword>
<dbReference type="PANTHER" id="PTHR37423:SF2">
    <property type="entry name" value="MEMBRANE-BOUND LYTIC MUREIN TRANSGLYCOSYLASE C"/>
    <property type="match status" value="1"/>
</dbReference>
<comment type="caution">
    <text evidence="5">The sequence shown here is derived from an EMBL/GenBank/DDBJ whole genome shotgun (WGS) entry which is preliminary data.</text>
</comment>
<evidence type="ECO:0000256" key="3">
    <source>
        <dbReference type="ARBA" id="ARBA00022729"/>
    </source>
</evidence>
<dbReference type="InterPro" id="IPR023346">
    <property type="entry name" value="Lysozyme-like_dom_sf"/>
</dbReference>
<accession>A0ABY2QG20</accession>
<dbReference type="PANTHER" id="PTHR37423">
    <property type="entry name" value="SOLUBLE LYTIC MUREIN TRANSGLYCOSYLASE-RELATED"/>
    <property type="match status" value="1"/>
</dbReference>
<comment type="similarity">
    <text evidence="2">Belongs to the virb1 family.</text>
</comment>
<evidence type="ECO:0000256" key="1">
    <source>
        <dbReference type="ARBA" id="ARBA00007734"/>
    </source>
</evidence>
<name>A0ABY2QG20_9SPHN</name>
<dbReference type="RefSeq" id="WP_136451826.1">
    <property type="nucleotide sequence ID" value="NZ_SSTI01000008.1"/>
</dbReference>
<feature type="domain" description="Transglycosylase SLT" evidence="4">
    <location>
        <begin position="510"/>
        <end position="613"/>
    </location>
</feature>
<evidence type="ECO:0000259" key="4">
    <source>
        <dbReference type="Pfam" id="PF01464"/>
    </source>
</evidence>
<evidence type="ECO:0000313" key="6">
    <source>
        <dbReference type="Proteomes" id="UP000308038"/>
    </source>
</evidence>
<organism evidence="5 6">
    <name type="scientific">Sphingomonas olei</name>
    <dbReference type="NCBI Taxonomy" id="1886787"/>
    <lineage>
        <taxon>Bacteria</taxon>
        <taxon>Pseudomonadati</taxon>
        <taxon>Pseudomonadota</taxon>
        <taxon>Alphaproteobacteria</taxon>
        <taxon>Sphingomonadales</taxon>
        <taxon>Sphingomonadaceae</taxon>
        <taxon>Sphingomonas</taxon>
    </lineage>
</organism>
<dbReference type="Gene3D" id="1.25.20.10">
    <property type="entry name" value="Bacterial muramidases"/>
    <property type="match status" value="1"/>
</dbReference>
<dbReference type="SUPFAM" id="SSF48435">
    <property type="entry name" value="Bacterial muramidases"/>
    <property type="match status" value="1"/>
</dbReference>
<sequence length="672" mass="72419">MVTGLRAGALIALGIGLGAALVVAQGQDDAARRRAANALAQSQPAAMAQVTNNADLAAALAQWRALQQTDGLPFDSYASFVMAHPGWPNEAANRRAAERQASNGYAAPANVVAFFRRYPPLTAAGAVAQAKALQATGAMAEAYEAARNAWRRGALTPTDESTILTSFAGALRPEDHDARMDALLWQGSTSIAARQIALTSPARRPLFESRLAFRTKAENASALAAANDAAGASDAGYIADKAVWLRNSGASASARSWLARTRRPGVALPGNVEKFYEVLLTNARAAAADGQYQLAYDIARQVDDAYPAGTDVSKKPYGERDDYTSLVWLAGQTALKQLNRPADAMTMFDRYGRGSQSPQTRAKGFYWAGRAAEAAGRSADASAFFNRAAGYRDQFYGQLALEHLRRPLTAPRDVASPAIDPAARQAFFGRETVRAAQFLGTIGQYQDQTAFVRTIAADVETDAEHFLAEELSRSIRRPDLAVIVGRKAMQNDQTEYSAIAFPTVSVPSGYDSQWTMIHAIARQESQFDRAAISSAGARGLMQLMPGTAREQAGKMGLPYDAGRLLTDTGYNTQLGSSYFQRIFGIYGSYPLAIAAYNAGPGNVNKWLRANGDPRTGAIDMVEWIEAIPYGETRNYVQRVLENAVVYDLMNPPRAKSRGPANLSWYLGRNRTG</sequence>
<dbReference type="InterPro" id="IPR008258">
    <property type="entry name" value="Transglycosylase_SLT_dom_1"/>
</dbReference>
<keyword evidence="3" id="KW-0732">Signal</keyword>
<dbReference type="EMBL" id="SSTI01000008">
    <property type="protein sequence ID" value="THG39427.1"/>
    <property type="molecule type" value="Genomic_DNA"/>
</dbReference>
<proteinExistence type="inferred from homology"/>
<dbReference type="Gene3D" id="1.10.530.10">
    <property type="match status" value="1"/>
</dbReference>
<dbReference type="CDD" id="cd13401">
    <property type="entry name" value="Slt70-like"/>
    <property type="match status" value="1"/>
</dbReference>